<gene>
    <name evidence="1" type="ORF">D5018_19145</name>
</gene>
<dbReference type="RefSeq" id="WP_121840591.1">
    <property type="nucleotide sequence ID" value="NZ_ML014848.1"/>
</dbReference>
<evidence type="ECO:0000313" key="1">
    <source>
        <dbReference type="EMBL" id="RLV58090.1"/>
    </source>
</evidence>
<keyword evidence="2" id="KW-1185">Reference proteome</keyword>
<proteinExistence type="predicted"/>
<reference evidence="1 2" key="1">
    <citation type="submission" date="2018-09" db="EMBL/GenBank/DDBJ databases">
        <title>Phylogeny of the Shewanellaceae, and recommendation for two new genera, Pseudoshewanella and Parashewanella.</title>
        <authorList>
            <person name="Wang G."/>
        </authorList>
    </citation>
    <scope>NUCLEOTIDE SEQUENCE [LARGE SCALE GENOMIC DNA]</scope>
    <source>
        <strain evidence="1 2">C51</strain>
    </source>
</reference>
<comment type="caution">
    <text evidence="1">The sequence shown here is derived from an EMBL/GenBank/DDBJ whole genome shotgun (WGS) entry which is preliminary data.</text>
</comment>
<dbReference type="AlphaFoldDB" id="A0A3L8PRQ8"/>
<evidence type="ECO:0000313" key="2">
    <source>
        <dbReference type="Proteomes" id="UP000281474"/>
    </source>
</evidence>
<name>A0A3L8PRQ8_9GAMM</name>
<dbReference type="Proteomes" id="UP000281474">
    <property type="component" value="Unassembled WGS sequence"/>
</dbReference>
<sequence length="337" mass="39041">MFSAFCTVPREDAGYANDPWRKHPPTSLHYNKDDFVSVDLDGFVGIELISTPTDPRVQTHWKQIEHFFESSNDKKTARDLYFQLASVEIEDRKKPKLFEELKTLSSQEYRSKFKQDLKVEQFGESMRYSICGLGFSIRKFSVDPKNLEAQLQEDINNRIGNKAQKNSEKQIAKPSQYDSDRDRYELTTHTIGTKVTQEVTEVQDFFYNETDALEATLTQALHGTVCSILTIEWCPEYLFECPGRCRMNYEYKRLIPGDSTSTLIVEVESYKDFCFHSHQEKKNFLGLGSEDRSFKSLQVLVTLHFNKDQIVVEEAVVNCGENLMPEQITHILPQEHS</sequence>
<accession>A0A3L8PRQ8</accession>
<protein>
    <submittedName>
        <fullName evidence="1">Uncharacterized protein</fullName>
    </submittedName>
</protein>
<organism evidence="1 2">
    <name type="scientific">Parashewanella curva</name>
    <dbReference type="NCBI Taxonomy" id="2338552"/>
    <lineage>
        <taxon>Bacteria</taxon>
        <taxon>Pseudomonadati</taxon>
        <taxon>Pseudomonadota</taxon>
        <taxon>Gammaproteobacteria</taxon>
        <taxon>Alteromonadales</taxon>
        <taxon>Shewanellaceae</taxon>
        <taxon>Parashewanella</taxon>
    </lineage>
</organism>
<dbReference type="EMBL" id="QZEI01000099">
    <property type="protein sequence ID" value="RLV58090.1"/>
    <property type="molecule type" value="Genomic_DNA"/>
</dbReference>
<dbReference type="OrthoDB" id="6404744at2"/>